<keyword evidence="3" id="KW-1185">Reference proteome</keyword>
<evidence type="ECO:0000256" key="1">
    <source>
        <dbReference type="SAM" id="MobiDB-lite"/>
    </source>
</evidence>
<dbReference type="EMBL" id="QKTX01000008">
    <property type="protein sequence ID" value="PZV82866.1"/>
    <property type="molecule type" value="Genomic_DNA"/>
</dbReference>
<dbReference type="OrthoDB" id="877403at2"/>
<accession>A0A326RQ45</accession>
<sequence>MPPSSPPDLSKVGEGNKTPLKSTISIPTSLFHTKKLVEEKNNAPDQVVVEKRPEVAAPTIIQESVTLTQEMLDLVIHSVKDFYRQANKNFELAILDQPIQVLNGEVNLQVMGSVQEEIANKMRPELLGLIRKLTGANQLSISVEHKEEIEDSRPKLYTNTDKLRFLRDKHPALAEFQRKFDLDVDF</sequence>
<name>A0A326RQ45_9BACT</name>
<gene>
    <name evidence="2" type="ORF">CLV31_10859</name>
</gene>
<comment type="caution">
    <text evidence="2">The sequence shown here is derived from an EMBL/GenBank/DDBJ whole genome shotgun (WGS) entry which is preliminary data.</text>
</comment>
<dbReference type="AlphaFoldDB" id="A0A326RQ45"/>
<dbReference type="RefSeq" id="WP_111393138.1">
    <property type="nucleotide sequence ID" value="NZ_QKTX01000008.1"/>
</dbReference>
<feature type="region of interest" description="Disordered" evidence="1">
    <location>
        <begin position="1"/>
        <end position="23"/>
    </location>
</feature>
<organism evidence="2 3">
    <name type="scientific">Algoriphagus aquaeductus</name>
    <dbReference type="NCBI Taxonomy" id="475299"/>
    <lineage>
        <taxon>Bacteria</taxon>
        <taxon>Pseudomonadati</taxon>
        <taxon>Bacteroidota</taxon>
        <taxon>Cytophagia</taxon>
        <taxon>Cytophagales</taxon>
        <taxon>Cyclobacteriaceae</taxon>
        <taxon>Algoriphagus</taxon>
    </lineage>
</organism>
<dbReference type="Proteomes" id="UP000248917">
    <property type="component" value="Unassembled WGS sequence"/>
</dbReference>
<reference evidence="2 3" key="1">
    <citation type="submission" date="2018-06" db="EMBL/GenBank/DDBJ databases">
        <title>Genomic Encyclopedia of Archaeal and Bacterial Type Strains, Phase II (KMG-II): from individual species to whole genera.</title>
        <authorList>
            <person name="Goeker M."/>
        </authorList>
    </citation>
    <scope>NUCLEOTIDE SEQUENCE [LARGE SCALE GENOMIC DNA]</scope>
    <source>
        <strain evidence="2 3">T4</strain>
    </source>
</reference>
<evidence type="ECO:0008006" key="4">
    <source>
        <dbReference type="Google" id="ProtNLM"/>
    </source>
</evidence>
<evidence type="ECO:0000313" key="3">
    <source>
        <dbReference type="Proteomes" id="UP000248917"/>
    </source>
</evidence>
<protein>
    <recommendedName>
        <fullName evidence="4">DNA polymerase-3 subunit gamma/tau</fullName>
    </recommendedName>
</protein>
<evidence type="ECO:0000313" key="2">
    <source>
        <dbReference type="EMBL" id="PZV82866.1"/>
    </source>
</evidence>
<proteinExistence type="predicted"/>